<dbReference type="Gene3D" id="1.20.120.330">
    <property type="entry name" value="Nucleotidyltransferases domain 2"/>
    <property type="match status" value="1"/>
</dbReference>
<accession>T0YN56</accession>
<comment type="caution">
    <text evidence="3">The sequence shown here is derived from an EMBL/GenBank/DDBJ whole genome shotgun (WGS) entry which is preliminary data.</text>
</comment>
<organism evidence="3">
    <name type="scientific">mine drainage metagenome</name>
    <dbReference type="NCBI Taxonomy" id="410659"/>
    <lineage>
        <taxon>unclassified sequences</taxon>
        <taxon>metagenomes</taxon>
        <taxon>ecological metagenomes</taxon>
    </lineage>
</organism>
<reference evidence="3" key="1">
    <citation type="submission" date="2013-08" db="EMBL/GenBank/DDBJ databases">
        <authorList>
            <person name="Mendez C."/>
            <person name="Richter M."/>
            <person name="Ferrer M."/>
            <person name="Sanchez J."/>
        </authorList>
    </citation>
    <scope>NUCLEOTIDE SEQUENCE</scope>
</reference>
<dbReference type="SUPFAM" id="SSF81593">
    <property type="entry name" value="Nucleotidyltransferase substrate binding subunit/domain"/>
    <property type="match status" value="1"/>
</dbReference>
<gene>
    <name evidence="1" type="ORF">B1A_19559</name>
    <name evidence="3" type="ORF">B1B_16357</name>
    <name evidence="2" type="ORF">B2A_13183</name>
</gene>
<dbReference type="EMBL" id="AUZX01014436">
    <property type="protein sequence ID" value="EQD32284.1"/>
    <property type="molecule type" value="Genomic_DNA"/>
</dbReference>
<dbReference type="AlphaFoldDB" id="T0YN56"/>
<evidence type="ECO:0000313" key="3">
    <source>
        <dbReference type="EMBL" id="EQD36881.1"/>
    </source>
</evidence>
<evidence type="ECO:0000313" key="1">
    <source>
        <dbReference type="EMBL" id="EQD32284.1"/>
    </source>
</evidence>
<reference evidence="3" key="2">
    <citation type="journal article" date="2014" name="ISME J.">
        <title>Microbial stratification in low pH oxic and suboxic macroscopic growths along an acid mine drainage.</title>
        <authorList>
            <person name="Mendez-Garcia C."/>
            <person name="Mesa V."/>
            <person name="Sprenger R.R."/>
            <person name="Richter M."/>
            <person name="Diez M.S."/>
            <person name="Solano J."/>
            <person name="Bargiela R."/>
            <person name="Golyshina O.V."/>
            <person name="Manteca A."/>
            <person name="Ramos J.L."/>
            <person name="Gallego J.R."/>
            <person name="Llorente I."/>
            <person name="Martins Dos Santos V.A."/>
            <person name="Jensen O.N."/>
            <person name="Pelaez A.I."/>
            <person name="Sanchez J."/>
            <person name="Ferrer M."/>
        </authorList>
    </citation>
    <scope>NUCLEOTIDE SEQUENCE</scope>
</reference>
<evidence type="ECO:0000313" key="2">
    <source>
        <dbReference type="EMBL" id="EQD33366.1"/>
    </source>
</evidence>
<proteinExistence type="predicted"/>
<evidence type="ECO:0008006" key="4">
    <source>
        <dbReference type="Google" id="ProtNLM"/>
    </source>
</evidence>
<sequence>MQVTDRGVFAQPFTAQRAAGLDSDAALAERVDAFVARFSRLQDLLGDKLLPALMAALGEPARAMVDHLDHAERMGWIANPDDWMRMRRLRNQMVHEYIKDPAVLADALQRGHDFVPVLAAAATALVAELQRRGWA</sequence>
<dbReference type="EMBL" id="AUZZ01009542">
    <property type="protein sequence ID" value="EQD33366.1"/>
    <property type="molecule type" value="Genomic_DNA"/>
</dbReference>
<protein>
    <recommendedName>
        <fullName evidence="4">Nucleotidyltransferase substrate binding protein like protein</fullName>
    </recommendedName>
</protein>
<dbReference type="EMBL" id="AUZY01010882">
    <property type="protein sequence ID" value="EQD36881.1"/>
    <property type="molecule type" value="Genomic_DNA"/>
</dbReference>
<name>T0YN56_9ZZZZ</name>